<keyword evidence="1" id="KW-0812">Transmembrane</keyword>
<accession>A0AAD5GS88</accession>
<dbReference type="AlphaFoldDB" id="A0AAD5GS88"/>
<evidence type="ECO:0000313" key="3">
    <source>
        <dbReference type="Proteomes" id="UP001206925"/>
    </source>
</evidence>
<keyword evidence="1" id="KW-1133">Transmembrane helix</keyword>
<protein>
    <submittedName>
        <fullName evidence="2">Uncharacterized protein</fullName>
    </submittedName>
</protein>
<name>A0AAD5GS88_AMBAR</name>
<organism evidence="2 3">
    <name type="scientific">Ambrosia artemisiifolia</name>
    <name type="common">Common ragweed</name>
    <dbReference type="NCBI Taxonomy" id="4212"/>
    <lineage>
        <taxon>Eukaryota</taxon>
        <taxon>Viridiplantae</taxon>
        <taxon>Streptophyta</taxon>
        <taxon>Embryophyta</taxon>
        <taxon>Tracheophyta</taxon>
        <taxon>Spermatophyta</taxon>
        <taxon>Magnoliopsida</taxon>
        <taxon>eudicotyledons</taxon>
        <taxon>Gunneridae</taxon>
        <taxon>Pentapetalae</taxon>
        <taxon>asterids</taxon>
        <taxon>campanulids</taxon>
        <taxon>Asterales</taxon>
        <taxon>Asteraceae</taxon>
        <taxon>Asteroideae</taxon>
        <taxon>Heliantheae alliance</taxon>
        <taxon>Heliantheae</taxon>
        <taxon>Ambrosia</taxon>
    </lineage>
</organism>
<keyword evidence="1" id="KW-0472">Membrane</keyword>
<reference evidence="2" key="1">
    <citation type="submission" date="2022-06" db="EMBL/GenBank/DDBJ databases">
        <title>Uncovering the hologenomic basis of an extraordinary plant invasion.</title>
        <authorList>
            <person name="Bieker V.C."/>
            <person name="Martin M.D."/>
            <person name="Gilbert T."/>
            <person name="Hodgins K."/>
            <person name="Battlay P."/>
            <person name="Petersen B."/>
            <person name="Wilson J."/>
        </authorList>
    </citation>
    <scope>NUCLEOTIDE SEQUENCE</scope>
    <source>
        <strain evidence="2">AA19_3_7</strain>
        <tissue evidence="2">Leaf</tissue>
    </source>
</reference>
<proteinExistence type="predicted"/>
<feature type="transmembrane region" description="Helical" evidence="1">
    <location>
        <begin position="33"/>
        <end position="50"/>
    </location>
</feature>
<evidence type="ECO:0000313" key="2">
    <source>
        <dbReference type="EMBL" id="KAI7751434.1"/>
    </source>
</evidence>
<keyword evidence="3" id="KW-1185">Reference proteome</keyword>
<dbReference type="EMBL" id="JAMZMK010005914">
    <property type="protein sequence ID" value="KAI7751434.1"/>
    <property type="molecule type" value="Genomic_DNA"/>
</dbReference>
<evidence type="ECO:0000256" key="1">
    <source>
        <dbReference type="SAM" id="Phobius"/>
    </source>
</evidence>
<comment type="caution">
    <text evidence="2">The sequence shown here is derived from an EMBL/GenBank/DDBJ whole genome shotgun (WGS) entry which is preliminary data.</text>
</comment>
<gene>
    <name evidence="2" type="ORF">M8C21_029000</name>
</gene>
<sequence>MVMIRKRTVPLTKRRNIYNTQTNPHPLLLTRNFAVFCNLYCYYYVVYIWLGRHSF</sequence>
<dbReference type="Proteomes" id="UP001206925">
    <property type="component" value="Unassembled WGS sequence"/>
</dbReference>